<dbReference type="EMBL" id="DF952379">
    <property type="protein sequence ID" value="GAN45173.1"/>
    <property type="molecule type" value="Genomic_DNA"/>
</dbReference>
<keyword evidence="3" id="KW-1185">Reference proteome</keyword>
<dbReference type="OrthoDB" id="277629at2"/>
<evidence type="ECO:0000313" key="1">
    <source>
        <dbReference type="EMBL" id="GAN45173.1"/>
    </source>
</evidence>
<proteinExistence type="predicted"/>
<evidence type="ECO:0000313" key="2">
    <source>
        <dbReference type="EMBL" id="GAP65287.1"/>
    </source>
</evidence>
<dbReference type="RefSeq" id="WP_148667796.1">
    <property type="nucleotide sequence ID" value="NZ_DF970157.1"/>
</dbReference>
<gene>
    <name evidence="1" type="ORF">MBSD_1713</name>
    <name evidence="2" type="ORF">MBSD_n0576</name>
</gene>
<reference evidence="1" key="1">
    <citation type="submission" date="2015-03" db="EMBL/GenBank/DDBJ databases">
        <title>Draft genome sequence of Mizugakiibacter sediminis skMP5.</title>
        <authorList>
            <person name="Watanabe T."/>
            <person name="Kojima H."/>
            <person name="Fukui M."/>
        </authorList>
    </citation>
    <scope>NUCLEOTIDE SEQUENCE</scope>
    <source>
        <strain evidence="1">SkMP5</strain>
    </source>
</reference>
<name>A0A0K8QLI7_9GAMM</name>
<dbReference type="EMBL" id="DF970157">
    <property type="protein sequence ID" value="GAP65287.1"/>
    <property type="molecule type" value="Genomic_DNA"/>
</dbReference>
<sequence>MFARDPHARLIVLAGCAHIYEGDSPYMFGARTMAQHLEQLTGLDALRSIKRRCWISPSVRPNTPRTPPSRRR</sequence>
<dbReference type="HOGENOM" id="CLU_2717925_0_0_6"/>
<evidence type="ECO:0000313" key="3">
    <source>
        <dbReference type="Proteomes" id="UP000253740"/>
    </source>
</evidence>
<organism evidence="2">
    <name type="scientific">Mizugakiibacter sediminis</name>
    <dbReference type="NCBI Taxonomy" id="1475481"/>
    <lineage>
        <taxon>Bacteria</taxon>
        <taxon>Pseudomonadati</taxon>
        <taxon>Pseudomonadota</taxon>
        <taxon>Gammaproteobacteria</taxon>
        <taxon>Lysobacterales</taxon>
        <taxon>Rhodanobacteraceae</taxon>
        <taxon>Mizugakiibacter</taxon>
    </lineage>
</organism>
<dbReference type="AlphaFoldDB" id="A0A0K8QLI7"/>
<dbReference type="Proteomes" id="UP000253740">
    <property type="component" value="Unassembled WGS sequence"/>
</dbReference>
<reference evidence="2" key="2">
    <citation type="submission" date="2015-08" db="EMBL/GenBank/DDBJ databases">
        <title>Complete DNA Sequence of Pseudomonas syringae pv. actinidiae, the Causal Agent of Kiwifruit Canker Disease.</title>
        <authorList>
            <person name="Rikkerink E.H.A."/>
            <person name="Fineran P.C."/>
        </authorList>
    </citation>
    <scope>NUCLEOTIDE SEQUENCE</scope>
    <source>
        <strain evidence="2">SkMP5</strain>
    </source>
</reference>
<protein>
    <submittedName>
        <fullName evidence="2">Uncharacterized protein</fullName>
    </submittedName>
</protein>
<accession>A0A0K8QLI7</accession>